<dbReference type="STRING" id="29655.A0A0K9PQM7"/>
<keyword evidence="2" id="KW-0648">Protein biosynthesis</keyword>
<dbReference type="AlphaFoldDB" id="A0A0K9PQM7"/>
<sequence>MAATVSAWAKPGAWALDSEEQDASLLMDNKKKELLETADSTMASDFPSLSAAAAVATGKGSKKKGRKISLAEFSIGHPVSHGTAKFRPSAASFNENIDLVLPTGPRERTAEEIEWSSSSRGDRSRWGSSREDQPRRGGSEGGFGGERERDSGPSRADEVDDWGAGKKSVNVAPSRERFSGGGGGFFDSQSRADESGSWVSNKRSIPVTMPSSNGRRSSDGYRDADNWGRRDKGNEVTTGGGRTRLVLQPRSLPLEAGNASSDGSVSDAIIPLKTTKTSTNPFGDARPREEVLQTKPPPPVEEVQNTGPVKIKSSTNPFGAARPREEVLAEKGHDWKKIDEKLESDKVKETPGFKNRASGLANGSRTDDKTVSSWRKTDTTVAISTTSPLRKEKVVEKEEN</sequence>
<feature type="compositionally biased region" description="Basic and acidic residues" evidence="1">
    <location>
        <begin position="145"/>
        <end position="157"/>
    </location>
</feature>
<name>A0A0K9PQM7_ZOSMR</name>
<feature type="compositionally biased region" description="Polar residues" evidence="1">
    <location>
        <begin position="197"/>
        <end position="215"/>
    </location>
</feature>
<feature type="compositionally biased region" description="Basic and acidic residues" evidence="1">
    <location>
        <begin position="365"/>
        <end position="376"/>
    </location>
</feature>
<reference evidence="3" key="1">
    <citation type="journal article" date="2016" name="Nature">
        <title>The genome of the seagrass Zostera marina reveals angiosperm adaptation to the sea.</title>
        <authorList>
            <person name="Olsen J.L."/>
            <person name="Rouze P."/>
            <person name="Verhelst B."/>
            <person name="Lin Y.-C."/>
            <person name="Bayer T."/>
            <person name="Collen J."/>
            <person name="Dattolo E."/>
            <person name="De Paoli E."/>
            <person name="Dittami S."/>
            <person name="Maumus F."/>
            <person name="Michel G."/>
            <person name="Kersting A."/>
            <person name="Lauritano C."/>
            <person name="Lohaus R."/>
            <person name="Toepel M."/>
            <person name="Tonon T."/>
            <person name="Vanneste K."/>
            <person name="Amirebrahimi M."/>
            <person name="Brakel J."/>
            <person name="Bostroem C."/>
            <person name="Chovatia M."/>
            <person name="Grimwood J."/>
            <person name="Jenkins J.W."/>
            <person name="Jueterbock A."/>
            <person name="Mraz A."/>
            <person name="Stam W.T."/>
            <person name="Tice H."/>
            <person name="Bornberg-Bauer E."/>
            <person name="Green P.J."/>
            <person name="Pearson G.A."/>
            <person name="Procaccini G."/>
            <person name="Duarte C.M."/>
            <person name="Schmutz J."/>
            <person name="Reusch T.B.H."/>
            <person name="Van de Peer Y."/>
        </authorList>
    </citation>
    <scope>NUCLEOTIDE SEQUENCE [LARGE SCALE GENOMIC DNA]</scope>
    <source>
        <strain evidence="3">cv. Finnish</strain>
    </source>
</reference>
<dbReference type="PANTHER" id="PTHR32091">
    <property type="entry name" value="EUKARYOTIC TRANSLATION INITIATION FACTOR 4B"/>
    <property type="match status" value="1"/>
</dbReference>
<dbReference type="OrthoDB" id="48651at2759"/>
<keyword evidence="2" id="KW-0396">Initiation factor</keyword>
<feature type="compositionally biased region" description="Polar residues" evidence="1">
    <location>
        <begin position="303"/>
        <end position="317"/>
    </location>
</feature>
<proteinExistence type="predicted"/>
<feature type="compositionally biased region" description="Basic and acidic residues" evidence="1">
    <location>
        <begin position="322"/>
        <end position="351"/>
    </location>
</feature>
<evidence type="ECO:0000256" key="1">
    <source>
        <dbReference type="SAM" id="MobiDB-lite"/>
    </source>
</evidence>
<organism evidence="2 3">
    <name type="scientific">Zostera marina</name>
    <name type="common">Eelgrass</name>
    <dbReference type="NCBI Taxonomy" id="29655"/>
    <lineage>
        <taxon>Eukaryota</taxon>
        <taxon>Viridiplantae</taxon>
        <taxon>Streptophyta</taxon>
        <taxon>Embryophyta</taxon>
        <taxon>Tracheophyta</taxon>
        <taxon>Spermatophyta</taxon>
        <taxon>Magnoliopsida</taxon>
        <taxon>Liliopsida</taxon>
        <taxon>Zosteraceae</taxon>
        <taxon>Zostera</taxon>
    </lineage>
</organism>
<dbReference type="Pfam" id="PF06273">
    <property type="entry name" value="eIF-4B"/>
    <property type="match status" value="2"/>
</dbReference>
<dbReference type="Proteomes" id="UP000036987">
    <property type="component" value="Unassembled WGS sequence"/>
</dbReference>
<dbReference type="EMBL" id="LFYR01000728">
    <property type="protein sequence ID" value="KMZ70545.1"/>
    <property type="molecule type" value="Genomic_DNA"/>
</dbReference>
<dbReference type="InterPro" id="IPR010433">
    <property type="entry name" value="EIF-4B_pln"/>
</dbReference>
<evidence type="ECO:0000313" key="3">
    <source>
        <dbReference type="Proteomes" id="UP000036987"/>
    </source>
</evidence>
<dbReference type="GO" id="GO:0003729">
    <property type="term" value="F:mRNA binding"/>
    <property type="evidence" value="ECO:0000318"/>
    <property type="project" value="GO_Central"/>
</dbReference>
<feature type="region of interest" description="Disordered" evidence="1">
    <location>
        <begin position="97"/>
        <end position="376"/>
    </location>
</feature>
<gene>
    <name evidence="2" type="ORF">ZOSMA_19G01340</name>
</gene>
<feature type="compositionally biased region" description="Basic and acidic residues" evidence="1">
    <location>
        <begin position="120"/>
        <end position="138"/>
    </location>
</feature>
<comment type="caution">
    <text evidence="2">The sequence shown here is derived from an EMBL/GenBank/DDBJ whole genome shotgun (WGS) entry which is preliminary data.</text>
</comment>
<feature type="compositionally biased region" description="Basic and acidic residues" evidence="1">
    <location>
        <begin position="216"/>
        <end position="234"/>
    </location>
</feature>
<evidence type="ECO:0000313" key="2">
    <source>
        <dbReference type="EMBL" id="KMZ70545.1"/>
    </source>
</evidence>
<dbReference type="GO" id="GO:0003743">
    <property type="term" value="F:translation initiation factor activity"/>
    <property type="evidence" value="ECO:0000318"/>
    <property type="project" value="GO_Central"/>
</dbReference>
<dbReference type="PANTHER" id="PTHR32091:SF17">
    <property type="entry name" value="EUKARYOTIC TRANSLATION INITIATION FACTOR 4B3"/>
    <property type="match status" value="1"/>
</dbReference>
<protein>
    <submittedName>
        <fullName evidence="2">Eukaryotic translation initiation factor 4B</fullName>
    </submittedName>
</protein>
<accession>A0A0K9PQM7</accession>
<keyword evidence="3" id="KW-1185">Reference proteome</keyword>